<dbReference type="Proteomes" id="UP000315010">
    <property type="component" value="Unassembled WGS sequence"/>
</dbReference>
<evidence type="ECO:0000313" key="4">
    <source>
        <dbReference type="Proteomes" id="UP000315010"/>
    </source>
</evidence>
<dbReference type="EMBL" id="SJPJ01000001">
    <property type="protein sequence ID" value="TWT84480.1"/>
    <property type="molecule type" value="Genomic_DNA"/>
</dbReference>
<feature type="compositionally biased region" description="Acidic residues" evidence="1">
    <location>
        <begin position="237"/>
        <end position="262"/>
    </location>
</feature>
<feature type="compositionally biased region" description="Polar residues" evidence="1">
    <location>
        <begin position="1"/>
        <end position="17"/>
    </location>
</feature>
<gene>
    <name evidence="3" type="ORF">CA13_59590</name>
</gene>
<evidence type="ECO:0000313" key="3">
    <source>
        <dbReference type="EMBL" id="TWT84480.1"/>
    </source>
</evidence>
<keyword evidence="4" id="KW-1185">Reference proteome</keyword>
<keyword evidence="2" id="KW-0812">Transmembrane</keyword>
<feature type="region of interest" description="Disordered" evidence="1">
    <location>
        <begin position="1"/>
        <end position="22"/>
    </location>
</feature>
<keyword evidence="2" id="KW-1133">Transmembrane helix</keyword>
<protein>
    <submittedName>
        <fullName evidence="3">Uncharacterized protein</fullName>
    </submittedName>
</protein>
<feature type="transmembrane region" description="Helical" evidence="2">
    <location>
        <begin position="32"/>
        <end position="58"/>
    </location>
</feature>
<feature type="region of interest" description="Disordered" evidence="1">
    <location>
        <begin position="226"/>
        <end position="262"/>
    </location>
</feature>
<dbReference type="AlphaFoldDB" id="A0A5C5ZBD5"/>
<comment type="caution">
    <text evidence="3">The sequence shown here is derived from an EMBL/GenBank/DDBJ whole genome shotgun (WGS) entry which is preliminary data.</text>
</comment>
<sequence length="262" mass="28259">MNDMPTNNGSERTNSPETLGPPPVENSSKGCCLYGCLGVVLFCIGTVVCGGVGTFWFLSSQVEKYTANKPSKLPTVVYAPEEITKLETEIESFTESIENEAPTPKSLVLSADDINALISRNKDLRGKVHVEIADGNISGDVSVPTDAIPGGKGRFFNAKASFDVSFENGVLIVTLAAATVQDKPVPNHIIEAMSEENLAKDLYNDPKAAKWISRFESLRIEEDKIILTPHAPKTSDDPEQPSEETNAESSEELTAEAEAIDL</sequence>
<organism evidence="3 4">
    <name type="scientific">Novipirellula herctigrandis</name>
    <dbReference type="NCBI Taxonomy" id="2527986"/>
    <lineage>
        <taxon>Bacteria</taxon>
        <taxon>Pseudomonadati</taxon>
        <taxon>Planctomycetota</taxon>
        <taxon>Planctomycetia</taxon>
        <taxon>Pirellulales</taxon>
        <taxon>Pirellulaceae</taxon>
        <taxon>Novipirellula</taxon>
    </lineage>
</organism>
<reference evidence="3 4" key="1">
    <citation type="submission" date="2019-02" db="EMBL/GenBank/DDBJ databases">
        <title>Deep-cultivation of Planctomycetes and their phenomic and genomic characterization uncovers novel biology.</title>
        <authorList>
            <person name="Wiegand S."/>
            <person name="Jogler M."/>
            <person name="Boedeker C."/>
            <person name="Pinto D."/>
            <person name="Vollmers J."/>
            <person name="Rivas-Marin E."/>
            <person name="Kohn T."/>
            <person name="Peeters S.H."/>
            <person name="Heuer A."/>
            <person name="Rast P."/>
            <person name="Oberbeckmann S."/>
            <person name="Bunk B."/>
            <person name="Jeske O."/>
            <person name="Meyerdierks A."/>
            <person name="Storesund J.E."/>
            <person name="Kallscheuer N."/>
            <person name="Luecker S."/>
            <person name="Lage O.M."/>
            <person name="Pohl T."/>
            <person name="Merkel B.J."/>
            <person name="Hornburger P."/>
            <person name="Mueller R.-W."/>
            <person name="Bruemmer F."/>
            <person name="Labrenz M."/>
            <person name="Spormann A.M."/>
            <person name="Op Den Camp H."/>
            <person name="Overmann J."/>
            <person name="Amann R."/>
            <person name="Jetten M.S.M."/>
            <person name="Mascher T."/>
            <person name="Medema M.H."/>
            <person name="Devos D.P."/>
            <person name="Kaster A.-K."/>
            <person name="Ovreas L."/>
            <person name="Rohde M."/>
            <person name="Galperin M.Y."/>
            <person name="Jogler C."/>
        </authorList>
    </citation>
    <scope>NUCLEOTIDE SEQUENCE [LARGE SCALE GENOMIC DNA]</scope>
    <source>
        <strain evidence="3 4">CA13</strain>
    </source>
</reference>
<accession>A0A5C5ZBD5</accession>
<evidence type="ECO:0000256" key="2">
    <source>
        <dbReference type="SAM" id="Phobius"/>
    </source>
</evidence>
<keyword evidence="2" id="KW-0472">Membrane</keyword>
<name>A0A5C5ZBD5_9BACT</name>
<proteinExistence type="predicted"/>
<evidence type="ECO:0000256" key="1">
    <source>
        <dbReference type="SAM" id="MobiDB-lite"/>
    </source>
</evidence>